<sequence>MSTSVVIPSLGLTMEEGVIVEWLYQEGDQVQKDEPIVAIETDKAVMEVTAPASGLLGCITAKPGDSIPVGEQIAMIYSENDYAAVQDHASQSANAEASAVAAPILGMSEMQASAEAIHYAIADNQDEYQEEEGLIKASPAAKKLAREGGIDLSLVTGRGPGGRIIESDVLAYQTHMPKAASTDVQSPQFSEYTNQTGVTGMRGAIAKRMVASHLTTAPVTLFMEVRMDEAVRLRTQMNAGLNRNKAYTISYDAIFAKASAIALQDHRMLQAQWKDDRLFHPDGIHIGIAVALPDGLVVPVVRDADKRSLFSVAKEVRSLADTAKKEPLRPEATSGGTFTITNLGQYPVTGFTPVINHPEAAILGIGAIVQKPVIDQDKIVIAYMAELSLTFDHRIVDGAPAAAFLEQIKTLVEQPYQLFLEHE</sequence>
<dbReference type="InterPro" id="IPR004167">
    <property type="entry name" value="PSBD"/>
</dbReference>
<gene>
    <name evidence="9" type="ORF">L1F29_14525</name>
</gene>
<evidence type="ECO:0000313" key="10">
    <source>
        <dbReference type="Proteomes" id="UP001057877"/>
    </source>
</evidence>
<dbReference type="Gene3D" id="2.40.50.100">
    <property type="match status" value="1"/>
</dbReference>
<evidence type="ECO:0000313" key="9">
    <source>
        <dbReference type="EMBL" id="UVI32969.1"/>
    </source>
</evidence>
<evidence type="ECO:0000256" key="2">
    <source>
        <dbReference type="ARBA" id="ARBA00007317"/>
    </source>
</evidence>
<dbReference type="PANTHER" id="PTHR43178">
    <property type="entry name" value="DIHYDROLIPOAMIDE ACETYLTRANSFERASE COMPONENT OF PYRUVATE DEHYDROGENASE COMPLEX"/>
    <property type="match status" value="1"/>
</dbReference>
<dbReference type="EC" id="2.3.1.-" evidence="6"/>
<comment type="similarity">
    <text evidence="2 6">Belongs to the 2-oxoacid dehydrogenase family.</text>
</comment>
<dbReference type="PROSITE" id="PS51826">
    <property type="entry name" value="PSBD"/>
    <property type="match status" value="1"/>
</dbReference>
<evidence type="ECO:0000256" key="3">
    <source>
        <dbReference type="ARBA" id="ARBA00022679"/>
    </source>
</evidence>
<dbReference type="Pfam" id="PF00364">
    <property type="entry name" value="Biotin_lipoyl"/>
    <property type="match status" value="1"/>
</dbReference>
<feature type="domain" description="Lipoyl-binding" evidence="7">
    <location>
        <begin position="2"/>
        <end position="77"/>
    </location>
</feature>
<dbReference type="InterPro" id="IPR050743">
    <property type="entry name" value="2-oxoacid_DH_E2_comp"/>
</dbReference>
<dbReference type="PROSITE" id="PS00189">
    <property type="entry name" value="LIPOYL"/>
    <property type="match status" value="1"/>
</dbReference>
<dbReference type="Gene3D" id="3.30.559.10">
    <property type="entry name" value="Chloramphenicol acetyltransferase-like domain"/>
    <property type="match status" value="1"/>
</dbReference>
<dbReference type="Gene3D" id="4.10.320.10">
    <property type="entry name" value="E3-binding domain"/>
    <property type="match status" value="1"/>
</dbReference>
<feature type="domain" description="Peripheral subunit-binding (PSBD)" evidence="8">
    <location>
        <begin position="136"/>
        <end position="173"/>
    </location>
</feature>
<dbReference type="Pfam" id="PF02817">
    <property type="entry name" value="E3_binding"/>
    <property type="match status" value="1"/>
</dbReference>
<dbReference type="InterPro" id="IPR000089">
    <property type="entry name" value="Biotin_lipoyl"/>
</dbReference>
<evidence type="ECO:0000256" key="6">
    <source>
        <dbReference type="RuleBase" id="RU003423"/>
    </source>
</evidence>
<dbReference type="CDD" id="cd06849">
    <property type="entry name" value="lipoyl_domain"/>
    <property type="match status" value="1"/>
</dbReference>
<evidence type="ECO:0000256" key="5">
    <source>
        <dbReference type="ARBA" id="ARBA00023315"/>
    </source>
</evidence>
<dbReference type="PANTHER" id="PTHR43178:SF5">
    <property type="entry name" value="LIPOAMIDE ACYLTRANSFERASE COMPONENT OF BRANCHED-CHAIN ALPHA-KETO ACID DEHYDROGENASE COMPLEX, MITOCHONDRIAL"/>
    <property type="match status" value="1"/>
</dbReference>
<evidence type="ECO:0000256" key="4">
    <source>
        <dbReference type="ARBA" id="ARBA00022823"/>
    </source>
</evidence>
<comment type="cofactor">
    <cofactor evidence="1 6">
        <name>(R)-lipoate</name>
        <dbReference type="ChEBI" id="CHEBI:83088"/>
    </cofactor>
</comment>
<dbReference type="SUPFAM" id="SSF51230">
    <property type="entry name" value="Single hybrid motif"/>
    <property type="match status" value="1"/>
</dbReference>
<keyword evidence="5 6" id="KW-0012">Acyltransferase</keyword>
<evidence type="ECO:0000259" key="8">
    <source>
        <dbReference type="PROSITE" id="PS51826"/>
    </source>
</evidence>
<name>A0ABY5SH31_9BACL</name>
<dbReference type="InterPro" id="IPR036625">
    <property type="entry name" value="E3-bd_dom_sf"/>
</dbReference>
<dbReference type="InterPro" id="IPR011053">
    <property type="entry name" value="Single_hybrid_motif"/>
</dbReference>
<keyword evidence="10" id="KW-1185">Reference proteome</keyword>
<keyword evidence="3 6" id="KW-0808">Transferase</keyword>
<evidence type="ECO:0000259" key="7">
    <source>
        <dbReference type="PROSITE" id="PS50968"/>
    </source>
</evidence>
<dbReference type="SUPFAM" id="SSF52777">
    <property type="entry name" value="CoA-dependent acyltransferases"/>
    <property type="match status" value="1"/>
</dbReference>
<proteinExistence type="inferred from homology"/>
<protein>
    <recommendedName>
        <fullName evidence="6">Dihydrolipoamide acetyltransferase component of pyruvate dehydrogenase complex</fullName>
        <ecNumber evidence="6">2.3.1.-</ecNumber>
    </recommendedName>
</protein>
<dbReference type="EMBL" id="CP091430">
    <property type="protein sequence ID" value="UVI32969.1"/>
    <property type="molecule type" value="Genomic_DNA"/>
</dbReference>
<dbReference type="InterPro" id="IPR003016">
    <property type="entry name" value="2-oxoA_DH_lipoyl-BS"/>
</dbReference>
<keyword evidence="4 6" id="KW-0450">Lipoyl</keyword>
<organism evidence="9 10">
    <name type="scientific">Paenibacillus spongiae</name>
    <dbReference type="NCBI Taxonomy" id="2909671"/>
    <lineage>
        <taxon>Bacteria</taxon>
        <taxon>Bacillati</taxon>
        <taxon>Bacillota</taxon>
        <taxon>Bacilli</taxon>
        <taxon>Bacillales</taxon>
        <taxon>Paenibacillaceae</taxon>
        <taxon>Paenibacillus</taxon>
    </lineage>
</organism>
<reference evidence="9" key="1">
    <citation type="submission" date="2022-01" db="EMBL/GenBank/DDBJ databases">
        <title>Paenibacillus spongiae sp. nov., isolated from marine sponge.</title>
        <authorList>
            <person name="Li Z."/>
            <person name="Zhang M."/>
        </authorList>
    </citation>
    <scope>NUCLEOTIDE SEQUENCE</scope>
    <source>
        <strain evidence="9">PHS-Z3</strain>
    </source>
</reference>
<accession>A0ABY5SH31</accession>
<dbReference type="InterPro" id="IPR023213">
    <property type="entry name" value="CAT-like_dom_sf"/>
</dbReference>
<dbReference type="RefSeq" id="WP_258389021.1">
    <property type="nucleotide sequence ID" value="NZ_CP091430.1"/>
</dbReference>
<dbReference type="InterPro" id="IPR001078">
    <property type="entry name" value="2-oxoacid_DH_actylTfrase"/>
</dbReference>
<evidence type="ECO:0000256" key="1">
    <source>
        <dbReference type="ARBA" id="ARBA00001938"/>
    </source>
</evidence>
<dbReference type="Pfam" id="PF00198">
    <property type="entry name" value="2-oxoacid_dh"/>
    <property type="match status" value="1"/>
</dbReference>
<dbReference type="Proteomes" id="UP001057877">
    <property type="component" value="Chromosome"/>
</dbReference>
<dbReference type="SUPFAM" id="SSF47005">
    <property type="entry name" value="Peripheral subunit-binding domain of 2-oxo acid dehydrogenase complex"/>
    <property type="match status" value="1"/>
</dbReference>
<dbReference type="PROSITE" id="PS50968">
    <property type="entry name" value="BIOTINYL_LIPOYL"/>
    <property type="match status" value="1"/>
</dbReference>